<dbReference type="AlphaFoldDB" id="A0A182JN19"/>
<evidence type="ECO:0000256" key="1">
    <source>
        <dbReference type="SAM" id="MobiDB-lite"/>
    </source>
</evidence>
<feature type="compositionally biased region" description="Pro residues" evidence="1">
    <location>
        <begin position="41"/>
        <end position="55"/>
    </location>
</feature>
<name>A0A182JN19_ANOAO</name>
<evidence type="ECO:0000313" key="2">
    <source>
        <dbReference type="EnsemblMetazoa" id="AATE021123-PA.1"/>
    </source>
</evidence>
<dbReference type="VEuPathDB" id="VectorBase:AATE021123"/>
<sequence>MDDYRLTDGRLLSPLSRRSQVFLCISRNSAVIGGRVTTPTLVPPPPGTPPTPPPLPLVTPVAPLLPLLPPPAPPPPAGAVELLLLAEPGSIPGLRSSPLASHTHDAHDHRLSPPMMLLQTTTHKRCTALFIH</sequence>
<dbReference type="EnsemblMetazoa" id="AATE021123-RA">
    <property type="protein sequence ID" value="AATE021123-PA.1"/>
    <property type="gene ID" value="AATE021123"/>
</dbReference>
<organism evidence="2">
    <name type="scientific">Anopheles atroparvus</name>
    <name type="common">European mosquito</name>
    <dbReference type="NCBI Taxonomy" id="41427"/>
    <lineage>
        <taxon>Eukaryota</taxon>
        <taxon>Metazoa</taxon>
        <taxon>Ecdysozoa</taxon>
        <taxon>Arthropoda</taxon>
        <taxon>Hexapoda</taxon>
        <taxon>Insecta</taxon>
        <taxon>Pterygota</taxon>
        <taxon>Neoptera</taxon>
        <taxon>Endopterygota</taxon>
        <taxon>Diptera</taxon>
        <taxon>Nematocera</taxon>
        <taxon>Culicoidea</taxon>
        <taxon>Culicidae</taxon>
        <taxon>Anophelinae</taxon>
        <taxon>Anopheles</taxon>
    </lineage>
</organism>
<protein>
    <submittedName>
        <fullName evidence="2">Uncharacterized protein</fullName>
    </submittedName>
</protein>
<proteinExistence type="predicted"/>
<accession>A0A182JN19</accession>
<reference evidence="2" key="1">
    <citation type="submission" date="2022-08" db="UniProtKB">
        <authorList>
            <consortium name="EnsemblMetazoa"/>
        </authorList>
    </citation>
    <scope>IDENTIFICATION</scope>
    <source>
        <strain evidence="2">EBRO</strain>
    </source>
</reference>
<feature type="region of interest" description="Disordered" evidence="1">
    <location>
        <begin position="35"/>
        <end position="55"/>
    </location>
</feature>